<keyword evidence="2" id="KW-1185">Reference proteome</keyword>
<dbReference type="RefSeq" id="WP_269415242.1">
    <property type="nucleotide sequence ID" value="NZ_JAPWGL010000002.1"/>
</dbReference>
<comment type="caution">
    <text evidence="1">The sequence shown here is derived from an EMBL/GenBank/DDBJ whole genome shotgun (WGS) entry which is preliminary data.</text>
</comment>
<dbReference type="Proteomes" id="UP001144341">
    <property type="component" value="Unassembled WGS sequence"/>
</dbReference>
<accession>A0ABT4KWY3</accession>
<protein>
    <submittedName>
        <fullName evidence="1">Uncharacterized protein</fullName>
    </submittedName>
</protein>
<evidence type="ECO:0000313" key="2">
    <source>
        <dbReference type="Proteomes" id="UP001144341"/>
    </source>
</evidence>
<proteinExistence type="predicted"/>
<evidence type="ECO:0000313" key="1">
    <source>
        <dbReference type="EMBL" id="MCZ4223449.1"/>
    </source>
</evidence>
<name>A0ABT4KWY3_9SPHI</name>
<organism evidence="1 2">
    <name type="scientific">Pedobacter rhodius</name>
    <dbReference type="NCBI Taxonomy" id="3004098"/>
    <lineage>
        <taxon>Bacteria</taxon>
        <taxon>Pseudomonadati</taxon>
        <taxon>Bacteroidota</taxon>
        <taxon>Sphingobacteriia</taxon>
        <taxon>Sphingobacteriales</taxon>
        <taxon>Sphingobacteriaceae</taxon>
        <taxon>Pedobacter</taxon>
    </lineage>
</organism>
<sequence length="114" mass="13159">MNDEKKQKALELIKQGLETVRDREYTEIAEIPTVNLDTIQVKYSFVHDGIEGIFTLIGQIHEEESASGEVLLKFSLFSQFDEDSSHYQSMTAKEQVDNDLLNVEEYLHRHINEG</sequence>
<dbReference type="EMBL" id="JAPWGL010000002">
    <property type="protein sequence ID" value="MCZ4223449.1"/>
    <property type="molecule type" value="Genomic_DNA"/>
</dbReference>
<reference evidence="1" key="1">
    <citation type="submission" date="2022-12" db="EMBL/GenBank/DDBJ databases">
        <title>Genome sequence of SJ11.</title>
        <authorList>
            <person name="Woo H."/>
        </authorList>
    </citation>
    <scope>NUCLEOTIDE SEQUENCE</scope>
    <source>
        <strain evidence="1">SJ11</strain>
    </source>
</reference>
<gene>
    <name evidence="1" type="ORF">O0931_09085</name>
</gene>